<protein>
    <submittedName>
        <fullName evidence="1">Uncharacterized protein</fullName>
    </submittedName>
</protein>
<name>X1MZR8_9ZZZZ</name>
<accession>X1MZR8</accession>
<proteinExistence type="predicted"/>
<reference evidence="1" key="1">
    <citation type="journal article" date="2014" name="Front. Microbiol.">
        <title>High frequency of phylogenetically diverse reductive dehalogenase-homologous genes in deep subseafloor sedimentary metagenomes.</title>
        <authorList>
            <person name="Kawai M."/>
            <person name="Futagami T."/>
            <person name="Toyoda A."/>
            <person name="Takaki Y."/>
            <person name="Nishi S."/>
            <person name="Hori S."/>
            <person name="Arai W."/>
            <person name="Tsubouchi T."/>
            <person name="Morono Y."/>
            <person name="Uchiyama I."/>
            <person name="Ito T."/>
            <person name="Fujiyama A."/>
            <person name="Inagaki F."/>
            <person name="Takami H."/>
        </authorList>
    </citation>
    <scope>NUCLEOTIDE SEQUENCE</scope>
    <source>
        <strain evidence="1">Expedition CK06-06</strain>
    </source>
</reference>
<dbReference type="AlphaFoldDB" id="X1MZR8"/>
<dbReference type="EMBL" id="BARV01028722">
    <property type="protein sequence ID" value="GAI36803.1"/>
    <property type="molecule type" value="Genomic_DNA"/>
</dbReference>
<sequence>MPEMFITSPPEEMFFDIGYIDGIIHVLAQPGKPVLDGARVG</sequence>
<comment type="caution">
    <text evidence="1">The sequence shown here is derived from an EMBL/GenBank/DDBJ whole genome shotgun (WGS) entry which is preliminary data.</text>
</comment>
<organism evidence="1">
    <name type="scientific">marine sediment metagenome</name>
    <dbReference type="NCBI Taxonomy" id="412755"/>
    <lineage>
        <taxon>unclassified sequences</taxon>
        <taxon>metagenomes</taxon>
        <taxon>ecological metagenomes</taxon>
    </lineage>
</organism>
<evidence type="ECO:0000313" key="1">
    <source>
        <dbReference type="EMBL" id="GAI36803.1"/>
    </source>
</evidence>
<gene>
    <name evidence="1" type="ORF">S06H3_45920</name>
</gene>